<dbReference type="GeneID" id="28726937"/>
<evidence type="ECO:0000256" key="3">
    <source>
        <dbReference type="ARBA" id="ARBA00022679"/>
    </source>
</evidence>
<dbReference type="GO" id="GO:0004674">
    <property type="term" value="F:protein serine/threonine kinase activity"/>
    <property type="evidence" value="ECO:0007669"/>
    <property type="project" value="UniProtKB-KW"/>
</dbReference>
<reference evidence="18 19" key="1">
    <citation type="submission" date="2015-07" db="EMBL/GenBank/DDBJ databases">
        <title>Draft Genome Sequence of Malassezia furfur CBS1878 and Malassezia pachydermatis CBS1879.</title>
        <authorList>
            <person name="Triana S."/>
            <person name="Ohm R."/>
            <person name="Gonzalez A."/>
            <person name="DeCock H."/>
            <person name="Restrepo S."/>
            <person name="Celis A."/>
        </authorList>
    </citation>
    <scope>NUCLEOTIDE SEQUENCE [LARGE SCALE GENOMIC DNA]</scope>
    <source>
        <strain evidence="18 19">CBS 1879</strain>
    </source>
</reference>
<evidence type="ECO:0000259" key="17">
    <source>
        <dbReference type="PROSITE" id="PS51195"/>
    </source>
</evidence>
<dbReference type="FunFam" id="3.40.50.300:FF:000079">
    <property type="entry name" value="probable ATP-dependent RNA helicase DDX17"/>
    <property type="match status" value="1"/>
</dbReference>
<dbReference type="Pfam" id="PF00069">
    <property type="entry name" value="Pkinase"/>
    <property type="match status" value="1"/>
</dbReference>
<keyword evidence="2" id="KW-0723">Serine/threonine-protein kinase</keyword>
<dbReference type="InterPro" id="IPR000719">
    <property type="entry name" value="Prot_kinase_dom"/>
</dbReference>
<keyword evidence="4 12" id="KW-0547">Nucleotide-binding</keyword>
<dbReference type="SMART" id="SM00487">
    <property type="entry name" value="DEXDc"/>
    <property type="match status" value="1"/>
</dbReference>
<dbReference type="InterPro" id="IPR008271">
    <property type="entry name" value="Ser/Thr_kinase_AS"/>
</dbReference>
<dbReference type="PROSITE" id="PS50011">
    <property type="entry name" value="PROTEIN_KINASE_DOM"/>
    <property type="match status" value="1"/>
</dbReference>
<dbReference type="SUPFAM" id="SSF56112">
    <property type="entry name" value="Protein kinase-like (PK-like)"/>
    <property type="match status" value="1"/>
</dbReference>
<dbReference type="VEuPathDB" id="FungiDB:Malapachy_0546"/>
<organism evidence="18 19">
    <name type="scientific">Malassezia pachydermatis</name>
    <dbReference type="NCBI Taxonomy" id="77020"/>
    <lineage>
        <taxon>Eukaryota</taxon>
        <taxon>Fungi</taxon>
        <taxon>Dikarya</taxon>
        <taxon>Basidiomycota</taxon>
        <taxon>Ustilaginomycotina</taxon>
        <taxon>Malasseziomycetes</taxon>
        <taxon>Malasseziales</taxon>
        <taxon>Malasseziaceae</taxon>
        <taxon>Malassezia</taxon>
    </lineage>
</organism>
<dbReference type="SMART" id="SM00220">
    <property type="entry name" value="S_TKc"/>
    <property type="match status" value="1"/>
</dbReference>
<dbReference type="InterPro" id="IPR027417">
    <property type="entry name" value="P-loop_NTPase"/>
</dbReference>
<dbReference type="GO" id="GO:0016787">
    <property type="term" value="F:hydrolase activity"/>
    <property type="evidence" value="ECO:0007669"/>
    <property type="project" value="UniProtKB-KW"/>
</dbReference>
<evidence type="ECO:0000256" key="13">
    <source>
        <dbReference type="SAM" id="MobiDB-lite"/>
    </source>
</evidence>
<dbReference type="RefSeq" id="XP_017990578.1">
    <property type="nucleotide sequence ID" value="XM_018135062.1"/>
</dbReference>
<dbReference type="CDD" id="cd18787">
    <property type="entry name" value="SF2_C_DEAD"/>
    <property type="match status" value="1"/>
</dbReference>
<comment type="caution">
    <text evidence="18">The sequence shown here is derived from an EMBL/GenBank/DDBJ whole genome shotgun (WGS) entry which is preliminary data.</text>
</comment>
<dbReference type="InterPro" id="IPR000629">
    <property type="entry name" value="RNA-helicase_DEAD-box_CS"/>
</dbReference>
<dbReference type="GO" id="GO:0003724">
    <property type="term" value="F:RNA helicase activity"/>
    <property type="evidence" value="ECO:0007669"/>
    <property type="project" value="InterPro"/>
</dbReference>
<evidence type="ECO:0000256" key="9">
    <source>
        <dbReference type="ARBA" id="ARBA00023242"/>
    </source>
</evidence>
<dbReference type="STRING" id="77020.A0A0M8MI58"/>
<dbReference type="GO" id="GO:0005634">
    <property type="term" value="C:nucleus"/>
    <property type="evidence" value="ECO:0007669"/>
    <property type="project" value="UniProtKB-SubCell"/>
</dbReference>
<feature type="domain" description="DEAD-box RNA helicase Q" evidence="17">
    <location>
        <begin position="275"/>
        <end position="303"/>
    </location>
</feature>
<proteinExistence type="inferred from homology"/>
<evidence type="ECO:0000259" key="15">
    <source>
        <dbReference type="PROSITE" id="PS51192"/>
    </source>
</evidence>
<evidence type="ECO:0000256" key="2">
    <source>
        <dbReference type="ARBA" id="ARBA00022527"/>
    </source>
</evidence>
<evidence type="ECO:0000256" key="12">
    <source>
        <dbReference type="RuleBase" id="RU000492"/>
    </source>
</evidence>
<feature type="compositionally biased region" description="Gly residues" evidence="13">
    <location>
        <begin position="658"/>
        <end position="672"/>
    </location>
</feature>
<dbReference type="FunFam" id="3.40.50.300:FF:000008">
    <property type="entry name" value="ATP-dependent RNA helicase RhlB"/>
    <property type="match status" value="1"/>
</dbReference>
<feature type="domain" description="Helicase C-terminal" evidence="16">
    <location>
        <begin position="509"/>
        <end position="655"/>
    </location>
</feature>
<comment type="similarity">
    <text evidence="10">Belongs to the protein kinase superfamily. CMGC Ser/Thr protein kinase family.</text>
</comment>
<evidence type="ECO:0000259" key="14">
    <source>
        <dbReference type="PROSITE" id="PS50011"/>
    </source>
</evidence>
<dbReference type="PROSITE" id="PS00039">
    <property type="entry name" value="DEAD_ATP_HELICASE"/>
    <property type="match status" value="1"/>
</dbReference>
<dbReference type="InterPro" id="IPR001650">
    <property type="entry name" value="Helicase_C-like"/>
</dbReference>
<keyword evidence="5" id="KW-0418">Kinase</keyword>
<dbReference type="PROSITE" id="PS51195">
    <property type="entry name" value="Q_MOTIF"/>
    <property type="match status" value="1"/>
</dbReference>
<feature type="short sequence motif" description="Q motif" evidence="11">
    <location>
        <begin position="275"/>
        <end position="303"/>
    </location>
</feature>
<keyword evidence="7 12" id="KW-0347">Helicase</keyword>
<dbReference type="GO" id="GO:0003676">
    <property type="term" value="F:nucleic acid binding"/>
    <property type="evidence" value="ECO:0007669"/>
    <property type="project" value="InterPro"/>
</dbReference>
<evidence type="ECO:0000313" key="19">
    <source>
        <dbReference type="Proteomes" id="UP000037751"/>
    </source>
</evidence>
<dbReference type="PROSITE" id="PS00108">
    <property type="entry name" value="PROTEIN_KINASE_ST"/>
    <property type="match status" value="1"/>
</dbReference>
<dbReference type="AlphaFoldDB" id="A0A0M8MI58"/>
<sequence>MVFESFGLNLREIVRRFGKEVGLNLQAVKTYAKQMFMALILLRKENIIHADIKPDNILVNEAKTVAKLADLGSASSTTEMEITPYLVSRFYRAPEIILGQPYGCEIDMWSMGCTIYELATGKILFPGKTNNHMLLLMQQLRGKPSAKQLKKCQFATQHFEDNNTFLSIEVDATTGEQIVKRVNTMHPTHDMRSRLLPGNTAKHMRADELRQTQQLIDLLNRMLELDPMKRITPLEALQHPFEDPRVAERSAEEVDEFRRAKEVTLRGADIPKPVTSFEEAGYPDYILREINKLGFKEPSAIQSQAWPIALSGRDLVAIAETGSGKTIGFALPGFVHIKAQPPLKYGDGPVALILAPTRELAVQIQTECNRFAPACRMRTAAVYGGVPKGPQIRDLQRGAEIVIATPGRLIDMLEIGKTNLRRVTYLVMDEADRMLDMGFEPQIRKIVEQVRPDRQTLMFSATWPREVQRLASDFLNNFVQVNIGSMELAANHNVKQVVEVCTDFDKRGRLIKHLDQISQENGKVIIFTGTKRIADDLTKYLRQDGWPALAIHGDKQQQERDWVLAEFKSGRSPIMVATAVASRGLDVKDISYVINYDFPTNTEDYIHQIGRTGRAGRKGVAITFFTSENSKSARDLVGILREANQEIPQELQDMVRPMGGGGRGGRGYGGRGGRGRGYGRGRFGGGPRSSGANNINVGGGSSRW</sequence>
<evidence type="ECO:0000256" key="6">
    <source>
        <dbReference type="ARBA" id="ARBA00022801"/>
    </source>
</evidence>
<dbReference type="PROSITE" id="PS51192">
    <property type="entry name" value="HELICASE_ATP_BIND_1"/>
    <property type="match status" value="1"/>
</dbReference>
<dbReference type="Pfam" id="PF00270">
    <property type="entry name" value="DEAD"/>
    <property type="match status" value="1"/>
</dbReference>
<feature type="region of interest" description="Disordered" evidence="13">
    <location>
        <begin position="654"/>
        <end position="704"/>
    </location>
</feature>
<evidence type="ECO:0000313" key="18">
    <source>
        <dbReference type="EMBL" id="KOS12946.1"/>
    </source>
</evidence>
<comment type="similarity">
    <text evidence="12">Belongs to the DEAD box helicase family.</text>
</comment>
<feature type="domain" description="Helicase ATP-binding" evidence="15">
    <location>
        <begin position="306"/>
        <end position="481"/>
    </location>
</feature>
<comment type="subcellular location">
    <subcellularLocation>
        <location evidence="1">Nucleus</location>
    </subcellularLocation>
</comment>
<dbReference type="Gene3D" id="3.40.50.300">
    <property type="entry name" value="P-loop containing nucleotide triphosphate hydrolases"/>
    <property type="match status" value="2"/>
</dbReference>
<dbReference type="InterPro" id="IPR011009">
    <property type="entry name" value="Kinase-like_dom_sf"/>
</dbReference>
<dbReference type="SMART" id="SM00490">
    <property type="entry name" value="HELICc"/>
    <property type="match status" value="1"/>
</dbReference>
<dbReference type="GO" id="GO:0005524">
    <property type="term" value="F:ATP binding"/>
    <property type="evidence" value="ECO:0007669"/>
    <property type="project" value="UniProtKB-KW"/>
</dbReference>
<evidence type="ECO:0000256" key="4">
    <source>
        <dbReference type="ARBA" id="ARBA00022741"/>
    </source>
</evidence>
<keyword evidence="8 12" id="KW-0067">ATP-binding</keyword>
<gene>
    <name evidence="18" type="ORF">Malapachy_0546</name>
</gene>
<dbReference type="PANTHER" id="PTHR47958">
    <property type="entry name" value="ATP-DEPENDENT RNA HELICASE DBP3"/>
    <property type="match status" value="1"/>
</dbReference>
<evidence type="ECO:0000256" key="7">
    <source>
        <dbReference type="ARBA" id="ARBA00022806"/>
    </source>
</evidence>
<dbReference type="EMBL" id="LGAV01000008">
    <property type="protein sequence ID" value="KOS12946.1"/>
    <property type="molecule type" value="Genomic_DNA"/>
</dbReference>
<dbReference type="FunFam" id="1.10.510.10:FF:000078">
    <property type="entry name" value="Serine/threonine-protein kinase PRP4 homolog"/>
    <property type="match status" value="1"/>
</dbReference>
<dbReference type="InterPro" id="IPR014014">
    <property type="entry name" value="RNA_helicase_DEAD_Q_motif"/>
</dbReference>
<protein>
    <submittedName>
        <fullName evidence="18">p68-like protein</fullName>
    </submittedName>
</protein>
<evidence type="ECO:0000256" key="10">
    <source>
        <dbReference type="ARBA" id="ARBA00023596"/>
    </source>
</evidence>
<evidence type="ECO:0000259" key="16">
    <source>
        <dbReference type="PROSITE" id="PS51194"/>
    </source>
</evidence>
<dbReference type="Gene3D" id="1.10.510.10">
    <property type="entry name" value="Transferase(Phosphotransferase) domain 1"/>
    <property type="match status" value="1"/>
</dbReference>
<evidence type="ECO:0000256" key="11">
    <source>
        <dbReference type="PROSITE-ProRule" id="PRU00552"/>
    </source>
</evidence>
<dbReference type="Proteomes" id="UP000037751">
    <property type="component" value="Unassembled WGS sequence"/>
</dbReference>
<keyword evidence="3" id="KW-0808">Transferase</keyword>
<keyword evidence="6 12" id="KW-0378">Hydrolase</keyword>
<evidence type="ECO:0000256" key="1">
    <source>
        <dbReference type="ARBA" id="ARBA00004123"/>
    </source>
</evidence>
<evidence type="ECO:0000256" key="8">
    <source>
        <dbReference type="ARBA" id="ARBA00022840"/>
    </source>
</evidence>
<dbReference type="InterPro" id="IPR011545">
    <property type="entry name" value="DEAD/DEAH_box_helicase_dom"/>
</dbReference>
<keyword evidence="19" id="KW-1185">Reference proteome</keyword>
<name>A0A0M8MI58_9BASI</name>
<dbReference type="CDD" id="cd17966">
    <property type="entry name" value="DEADc_DDX5_DDX17"/>
    <property type="match status" value="1"/>
</dbReference>
<dbReference type="PROSITE" id="PS51194">
    <property type="entry name" value="HELICASE_CTER"/>
    <property type="match status" value="1"/>
</dbReference>
<evidence type="ECO:0000256" key="5">
    <source>
        <dbReference type="ARBA" id="ARBA00022777"/>
    </source>
</evidence>
<dbReference type="InterPro" id="IPR014001">
    <property type="entry name" value="Helicase_ATP-bd"/>
</dbReference>
<feature type="domain" description="Protein kinase" evidence="14">
    <location>
        <begin position="1"/>
        <end position="242"/>
    </location>
</feature>
<keyword evidence="9" id="KW-0539">Nucleus</keyword>
<dbReference type="Pfam" id="PF00271">
    <property type="entry name" value="Helicase_C"/>
    <property type="match status" value="1"/>
</dbReference>
<dbReference type="SUPFAM" id="SSF52540">
    <property type="entry name" value="P-loop containing nucleoside triphosphate hydrolases"/>
    <property type="match status" value="1"/>
</dbReference>
<accession>A0A0M8MI58</accession>
<dbReference type="OrthoDB" id="196131at2759"/>